<reference evidence="2 3" key="1">
    <citation type="submission" date="2020-01" db="EMBL/GenBank/DDBJ databases">
        <authorList>
            <person name="Kim M."/>
        </authorList>
    </citation>
    <scope>NUCLEOTIDE SEQUENCE [LARGE SCALE GENOMIC DNA]</scope>
    <source>
        <strain evidence="2 3">BT10</strain>
    </source>
</reference>
<organism evidence="2 3">
    <name type="scientific">Nibribacter ruber</name>
    <dbReference type="NCBI Taxonomy" id="2698458"/>
    <lineage>
        <taxon>Bacteria</taxon>
        <taxon>Pseudomonadati</taxon>
        <taxon>Bacteroidota</taxon>
        <taxon>Cytophagia</taxon>
        <taxon>Cytophagales</taxon>
        <taxon>Hymenobacteraceae</taxon>
        <taxon>Nibribacter</taxon>
    </lineage>
</organism>
<dbReference type="SMART" id="SM01321">
    <property type="entry name" value="Y1_Tnp"/>
    <property type="match status" value="1"/>
</dbReference>
<dbReference type="RefSeq" id="WP_160694422.1">
    <property type="nucleotide sequence ID" value="NZ_CP047897.1"/>
</dbReference>
<dbReference type="GO" id="GO:0043565">
    <property type="term" value="F:sequence-specific DNA binding"/>
    <property type="evidence" value="ECO:0007669"/>
    <property type="project" value="TreeGrafter"/>
</dbReference>
<name>A0A6P1P4J4_9BACT</name>
<dbReference type="InterPro" id="IPR036515">
    <property type="entry name" value="Transposase_17_sf"/>
</dbReference>
<keyword evidence="3" id="KW-1185">Reference proteome</keyword>
<evidence type="ECO:0000259" key="1">
    <source>
        <dbReference type="SMART" id="SM01321"/>
    </source>
</evidence>
<dbReference type="GO" id="GO:0004803">
    <property type="term" value="F:transposase activity"/>
    <property type="evidence" value="ECO:0007669"/>
    <property type="project" value="InterPro"/>
</dbReference>
<dbReference type="Gene3D" id="3.30.70.1290">
    <property type="entry name" value="Transposase IS200-like"/>
    <property type="match status" value="1"/>
</dbReference>
<evidence type="ECO:0000313" key="2">
    <source>
        <dbReference type="EMBL" id="QHL89248.1"/>
    </source>
</evidence>
<dbReference type="InterPro" id="IPR052715">
    <property type="entry name" value="RAYT_transposase"/>
</dbReference>
<dbReference type="EMBL" id="CP047897">
    <property type="protein sequence ID" value="QHL89248.1"/>
    <property type="molecule type" value="Genomic_DNA"/>
</dbReference>
<dbReference type="SUPFAM" id="SSF143422">
    <property type="entry name" value="Transposase IS200-like"/>
    <property type="match status" value="1"/>
</dbReference>
<dbReference type="PANTHER" id="PTHR36966:SF1">
    <property type="entry name" value="REP-ASSOCIATED TYROSINE TRANSPOSASE"/>
    <property type="match status" value="1"/>
</dbReference>
<gene>
    <name evidence="2" type="ORF">GU926_18140</name>
</gene>
<proteinExistence type="predicted"/>
<dbReference type="AlphaFoldDB" id="A0A6P1P4J4"/>
<evidence type="ECO:0000313" key="3">
    <source>
        <dbReference type="Proteomes" id="UP000464214"/>
    </source>
</evidence>
<dbReference type="KEGG" id="nib:GU926_18140"/>
<sequence length="176" mass="20837">MSEFRRTSPDETYFITLTVTGWIDVFTRAVYKDFLIENLAYCQKKEHLDIFAYVLMSNHLHLVARRPEKDLTELLGRFKSYTAKKVLAAIEAHPQESRKEWLLHQFQFYARQKEQYSQYHFWQTTHHPVLLHTPALLQQKVDYIHQNPVKASIVTEPEYYVYSSACPDSPLKVADL</sequence>
<dbReference type="Proteomes" id="UP000464214">
    <property type="component" value="Chromosome"/>
</dbReference>
<dbReference type="Pfam" id="PF01797">
    <property type="entry name" value="Y1_Tnp"/>
    <property type="match status" value="1"/>
</dbReference>
<dbReference type="PANTHER" id="PTHR36966">
    <property type="entry name" value="REP-ASSOCIATED TYROSINE TRANSPOSASE"/>
    <property type="match status" value="1"/>
</dbReference>
<protein>
    <submittedName>
        <fullName evidence="2">Transposase</fullName>
    </submittedName>
</protein>
<feature type="domain" description="Transposase IS200-like" evidence="1">
    <location>
        <begin position="8"/>
        <end position="147"/>
    </location>
</feature>
<accession>A0A6P1P4J4</accession>
<dbReference type="GO" id="GO:0006313">
    <property type="term" value="P:DNA transposition"/>
    <property type="evidence" value="ECO:0007669"/>
    <property type="project" value="InterPro"/>
</dbReference>
<dbReference type="InterPro" id="IPR002686">
    <property type="entry name" value="Transposase_17"/>
</dbReference>
<dbReference type="NCBIfam" id="NF047646">
    <property type="entry name" value="REP_Tyr_transpos"/>
    <property type="match status" value="1"/>
</dbReference>